<evidence type="ECO:0000256" key="2">
    <source>
        <dbReference type="ARBA" id="ARBA00009877"/>
    </source>
</evidence>
<evidence type="ECO:0000256" key="3">
    <source>
        <dbReference type="ARBA" id="ARBA00022692"/>
    </source>
</evidence>
<evidence type="ECO:0000256" key="4">
    <source>
        <dbReference type="ARBA" id="ARBA00022989"/>
    </source>
</evidence>
<dbReference type="CDD" id="cd20069">
    <property type="entry name" value="5TM_Oxa1-like"/>
    <property type="match status" value="1"/>
</dbReference>
<dbReference type="PANTHER" id="PTHR12428">
    <property type="entry name" value="OXA1"/>
    <property type="match status" value="1"/>
</dbReference>
<comment type="similarity">
    <text evidence="2">Belongs to the OXA1/ALB3/YidC family.</text>
</comment>
<reference evidence="6 7" key="1">
    <citation type="submission" date="2016-03" db="EMBL/GenBank/DDBJ databases">
        <title>How can Kluyveromyces marxianus grow so fast - potential evolutionary course in Saccharomyces Complex revealed by comparative genomics.</title>
        <authorList>
            <person name="Mo W."/>
            <person name="Lu W."/>
            <person name="Yang X."/>
            <person name="Qi J."/>
            <person name="Lv H."/>
        </authorList>
    </citation>
    <scope>NUCLEOTIDE SEQUENCE [LARGE SCALE GENOMIC DNA]</scope>
    <source>
        <strain evidence="6 7">FIM1</strain>
    </source>
</reference>
<gene>
    <name evidence="6" type="primary">COX18</name>
    <name evidence="6" type="ORF">FIM1_3372</name>
</gene>
<dbReference type="Proteomes" id="UP000422736">
    <property type="component" value="Chromosome 5"/>
</dbReference>
<name>A0ABX6EWI2_KLUMA</name>
<keyword evidence="7" id="KW-1185">Reference proteome</keyword>
<accession>A0ABX6EWI2</accession>
<dbReference type="PANTHER" id="PTHR12428:SF65">
    <property type="entry name" value="CYTOCHROME C OXIDASE ASSEMBLY PROTEIN COX18, MITOCHONDRIAL"/>
    <property type="match status" value="1"/>
</dbReference>
<keyword evidence="4" id="KW-1133">Transmembrane helix</keyword>
<comment type="subcellular location">
    <subcellularLocation>
        <location evidence="1">Membrane</location>
        <topology evidence="1">Multi-pass membrane protein</topology>
    </subcellularLocation>
</comment>
<keyword evidence="5" id="KW-0472">Membrane</keyword>
<dbReference type="EMBL" id="CP015058">
    <property type="protein sequence ID" value="QGN16653.1"/>
    <property type="molecule type" value="Genomic_DNA"/>
</dbReference>
<sequence>MLLLRRASAVYPVKGSRKFGSLQTVADTFVQLHDASGLPWLVLIPSATFALRTALTFPLSVWQRKRIVKQQELRKVVQSVPPVVKLRLASMTAKANEEELSSSGSKISTKEETVDALQRKKRQLTPEQITMLSLKEMRKRQKSLFKKYNVQMWKNSILPLVQVPLWVSISMGLRTLTNERLVDTNMPHGHILQDLSETNWLTYLGSLDLSLPIDAAPMLLPIILGTVSMINVEYNGKMMQATTIGTSGITTATDTQSAASQTLNSILTATRISTIFLIGVSTQASCLLSLYWISSQVFSLVQNQILDWLWPYQR</sequence>
<organism evidence="6 7">
    <name type="scientific">Kluyveromyces marxianus</name>
    <name type="common">Yeast</name>
    <name type="synonym">Candida kefyr</name>
    <dbReference type="NCBI Taxonomy" id="4911"/>
    <lineage>
        <taxon>Eukaryota</taxon>
        <taxon>Fungi</taxon>
        <taxon>Dikarya</taxon>
        <taxon>Ascomycota</taxon>
        <taxon>Saccharomycotina</taxon>
        <taxon>Saccharomycetes</taxon>
        <taxon>Saccharomycetales</taxon>
        <taxon>Saccharomycetaceae</taxon>
        <taxon>Kluyveromyces</taxon>
    </lineage>
</organism>
<reference evidence="6 7" key="2">
    <citation type="submission" date="2019-11" db="EMBL/GenBank/DDBJ databases">
        <authorList>
            <person name="Lu H."/>
        </authorList>
    </citation>
    <scope>NUCLEOTIDE SEQUENCE [LARGE SCALE GENOMIC DNA]</scope>
    <source>
        <strain evidence="6 7">FIM1</strain>
    </source>
</reference>
<evidence type="ECO:0000256" key="1">
    <source>
        <dbReference type="ARBA" id="ARBA00004141"/>
    </source>
</evidence>
<proteinExistence type="inferred from homology"/>
<keyword evidence="3" id="KW-0812">Transmembrane</keyword>
<dbReference type="InterPro" id="IPR001708">
    <property type="entry name" value="YidC/ALB3/OXA1/COX18"/>
</dbReference>
<evidence type="ECO:0000313" key="6">
    <source>
        <dbReference type="EMBL" id="QGN16653.1"/>
    </source>
</evidence>
<evidence type="ECO:0000256" key="5">
    <source>
        <dbReference type="ARBA" id="ARBA00023136"/>
    </source>
</evidence>
<evidence type="ECO:0000313" key="7">
    <source>
        <dbReference type="Proteomes" id="UP000422736"/>
    </source>
</evidence>
<protein>
    <submittedName>
        <fullName evidence="6">Mitochondrial inner membrane protein COX18</fullName>
    </submittedName>
</protein>